<dbReference type="Proteomes" id="UP000202259">
    <property type="component" value="Chromosome"/>
</dbReference>
<name>A0A222G6I3_9GAMM</name>
<sequence length="195" mass="22169">MKQKSLTARLDQIMPKIESVDFLNNQGLGNEIGFYVFDYPAESELEVREHITFMTEKMNKRGRTFTNINLFEVVLEILESRKLTERAFKTQKERGDDALFKALKGPLEQNRVAEFIANKIDLDNSGESKSEFILLHGLGNAWPIIRGHGLLNALHAKVGNVPTVLFYPGEWDGLTLKAFSTMEGNGYYRAFKLVP</sequence>
<reference evidence="1 2" key="1">
    <citation type="submission" date="2017-08" db="EMBL/GenBank/DDBJ databases">
        <title>Complete genome of Colwellia sp. NB097-1, a psychrophile bacterium ioslated from Bering Sea.</title>
        <authorList>
            <person name="Chen X."/>
        </authorList>
    </citation>
    <scope>NUCLEOTIDE SEQUENCE [LARGE SCALE GENOMIC DNA]</scope>
    <source>
        <strain evidence="1 2">NB097-1</strain>
    </source>
</reference>
<keyword evidence="2" id="KW-1185">Reference proteome</keyword>
<gene>
    <name evidence="1" type="ORF">B5D82_06285</name>
</gene>
<proteinExistence type="predicted"/>
<dbReference type="KEGG" id="cber:B5D82_06285"/>
<organism evidence="1 2">
    <name type="scientific">Cognaticolwellia beringensis</name>
    <dbReference type="NCBI Taxonomy" id="1967665"/>
    <lineage>
        <taxon>Bacteria</taxon>
        <taxon>Pseudomonadati</taxon>
        <taxon>Pseudomonadota</taxon>
        <taxon>Gammaproteobacteria</taxon>
        <taxon>Alteromonadales</taxon>
        <taxon>Colwelliaceae</taxon>
        <taxon>Cognaticolwellia</taxon>
    </lineage>
</organism>
<dbReference type="AlphaFoldDB" id="A0A222G6I3"/>
<dbReference type="EMBL" id="CP020465">
    <property type="protein sequence ID" value="ASP47400.1"/>
    <property type="molecule type" value="Genomic_DNA"/>
</dbReference>
<evidence type="ECO:0000313" key="1">
    <source>
        <dbReference type="EMBL" id="ASP47400.1"/>
    </source>
</evidence>
<dbReference type="OrthoDB" id="1093513at2"/>
<protein>
    <submittedName>
        <fullName evidence="1">Cytoplasmic protein</fullName>
    </submittedName>
</protein>
<dbReference type="RefSeq" id="WP_094122770.1">
    <property type="nucleotide sequence ID" value="NZ_CP020465.1"/>
</dbReference>
<accession>A0A222G6I3</accession>
<dbReference type="InterPro" id="IPR014858">
    <property type="entry name" value="BrxB"/>
</dbReference>
<dbReference type="Pfam" id="PF08747">
    <property type="entry name" value="BrxB"/>
    <property type="match status" value="1"/>
</dbReference>
<evidence type="ECO:0000313" key="2">
    <source>
        <dbReference type="Proteomes" id="UP000202259"/>
    </source>
</evidence>